<comment type="caution">
    <text evidence="2">The sequence shown here is derived from an EMBL/GenBank/DDBJ whole genome shotgun (WGS) entry which is preliminary data.</text>
</comment>
<feature type="chain" id="PRO_5013073214" evidence="1">
    <location>
        <begin position="23"/>
        <end position="271"/>
    </location>
</feature>
<sequence length="271" mass="31038">MLKIFLCTFLVSILLLCQGILGAPAGEDPTSEAVVKRELSQADWADFESEFGKLDDQRQRIISRIAKRMVPVFMKLPVGKLIDSKNHVVHLSKLKKRSLEEIEPQDVEEHVSRLLKRGLSETDRYQEESDYLDSKLLEIGLEEDKDGVLFGGLLKSLWNSRLGGLGKSGFKLGFRVGFRVIRNLVVRIVLGRLIPGYQNLTVRGLLLRYYAPEFTPAIMEFLNTKIPNIFSYDLNLLGPGFERFKHVYNSIRRKSIREYLRLLLFGGPLWV</sequence>
<dbReference type="Proteomes" id="UP000193498">
    <property type="component" value="Unassembled WGS sequence"/>
</dbReference>
<protein>
    <submittedName>
        <fullName evidence="2">Uncharacterized protein</fullName>
    </submittedName>
</protein>
<reference evidence="2 3" key="1">
    <citation type="submission" date="2016-07" db="EMBL/GenBank/DDBJ databases">
        <title>Pervasive Adenine N6-methylation of Active Genes in Fungi.</title>
        <authorList>
            <consortium name="DOE Joint Genome Institute"/>
            <person name="Mondo S.J."/>
            <person name="Dannebaum R.O."/>
            <person name="Kuo R.C."/>
            <person name="Labutti K."/>
            <person name="Haridas S."/>
            <person name="Kuo A."/>
            <person name="Salamov A."/>
            <person name="Ahrendt S.R."/>
            <person name="Lipzen A."/>
            <person name="Sullivan W."/>
            <person name="Andreopoulos W.B."/>
            <person name="Clum A."/>
            <person name="Lindquist E."/>
            <person name="Daum C."/>
            <person name="Ramamoorthy G.K."/>
            <person name="Gryganskyi A."/>
            <person name="Culley D."/>
            <person name="Magnuson J.K."/>
            <person name="James T.Y."/>
            <person name="O'Malley M.A."/>
            <person name="Stajich J.E."/>
            <person name="Spatafora J.W."/>
            <person name="Visel A."/>
            <person name="Grigoriev I.V."/>
        </authorList>
    </citation>
    <scope>NUCLEOTIDE SEQUENCE [LARGE SCALE GENOMIC DNA]</scope>
    <source>
        <strain evidence="2 3">CBS 931.73</strain>
    </source>
</reference>
<dbReference type="AlphaFoldDB" id="A0A1Y1VVY6"/>
<proteinExistence type="predicted"/>
<organism evidence="2 3">
    <name type="scientific">Basidiobolus meristosporus CBS 931.73</name>
    <dbReference type="NCBI Taxonomy" id="1314790"/>
    <lineage>
        <taxon>Eukaryota</taxon>
        <taxon>Fungi</taxon>
        <taxon>Fungi incertae sedis</taxon>
        <taxon>Zoopagomycota</taxon>
        <taxon>Entomophthoromycotina</taxon>
        <taxon>Basidiobolomycetes</taxon>
        <taxon>Basidiobolales</taxon>
        <taxon>Basidiobolaceae</taxon>
        <taxon>Basidiobolus</taxon>
    </lineage>
</organism>
<name>A0A1Y1VVY6_9FUNG</name>
<keyword evidence="1" id="KW-0732">Signal</keyword>
<evidence type="ECO:0000313" key="2">
    <source>
        <dbReference type="EMBL" id="ORX65451.1"/>
    </source>
</evidence>
<evidence type="ECO:0000256" key="1">
    <source>
        <dbReference type="SAM" id="SignalP"/>
    </source>
</evidence>
<evidence type="ECO:0000313" key="3">
    <source>
        <dbReference type="Proteomes" id="UP000193498"/>
    </source>
</evidence>
<gene>
    <name evidence="2" type="ORF">K493DRAFT_367667</name>
</gene>
<dbReference type="EMBL" id="MCFE01001140">
    <property type="protein sequence ID" value="ORX65451.1"/>
    <property type="molecule type" value="Genomic_DNA"/>
</dbReference>
<feature type="signal peptide" evidence="1">
    <location>
        <begin position="1"/>
        <end position="22"/>
    </location>
</feature>
<dbReference type="InParanoid" id="A0A1Y1VVY6"/>
<accession>A0A1Y1VVY6</accession>
<keyword evidence="3" id="KW-1185">Reference proteome</keyword>